<name>G8TZC8_SULAD</name>
<feature type="domain" description="Integrase catalytic" evidence="2">
    <location>
        <begin position="108"/>
        <end position="276"/>
    </location>
</feature>
<dbReference type="PATRIC" id="fig|679936.5.peg.599"/>
<dbReference type="STRING" id="679936.Sulac_0563"/>
<dbReference type="KEGG" id="sap:Sulac_0563"/>
<comment type="function">
    <text evidence="1">Involved in the transposition of the insertion sequence.</text>
</comment>
<reference evidence="4" key="1">
    <citation type="submission" date="2011-12" db="EMBL/GenBank/DDBJ databases">
        <title>The complete genome of chromosome of Sulfobacillus acidophilus DSM 10332.</title>
        <authorList>
            <person name="Lucas S."/>
            <person name="Han J."/>
            <person name="Lapidus A."/>
            <person name="Bruce D."/>
            <person name="Goodwin L."/>
            <person name="Pitluck S."/>
            <person name="Peters L."/>
            <person name="Kyrpides N."/>
            <person name="Mavromatis K."/>
            <person name="Ivanova N."/>
            <person name="Mikhailova N."/>
            <person name="Chertkov O."/>
            <person name="Saunders E."/>
            <person name="Detter J.C."/>
            <person name="Tapia R."/>
            <person name="Han C."/>
            <person name="Land M."/>
            <person name="Hauser L."/>
            <person name="Markowitz V."/>
            <person name="Cheng J.-F."/>
            <person name="Hugenholtz P."/>
            <person name="Woyke T."/>
            <person name="Wu D."/>
            <person name="Pukall R."/>
            <person name="Gehrich-Schroeter G."/>
            <person name="Schneider S."/>
            <person name="Klenk H.-P."/>
            <person name="Eisen J.A."/>
        </authorList>
    </citation>
    <scope>NUCLEOTIDE SEQUENCE [LARGE SCALE GENOMIC DNA]</scope>
    <source>
        <strain evidence="4">ATCC 700253 / DSM 10332 / NAL</strain>
    </source>
</reference>
<dbReference type="Proteomes" id="UP000005439">
    <property type="component" value="Chromosome"/>
</dbReference>
<protein>
    <submittedName>
        <fullName evidence="3">Integrase catalytic region</fullName>
    </submittedName>
</protein>
<reference evidence="3 4" key="2">
    <citation type="journal article" date="2012" name="Stand. Genomic Sci.">
        <title>Complete genome sequence of the moderately thermophilic mineral-sulfide-oxidizing firmicute Sulfobacillus acidophilus type strain (NAL(T)).</title>
        <authorList>
            <person name="Anderson I."/>
            <person name="Chertkov O."/>
            <person name="Chen A."/>
            <person name="Saunders E."/>
            <person name="Lapidus A."/>
            <person name="Nolan M."/>
            <person name="Lucas S."/>
            <person name="Hammon N."/>
            <person name="Deshpande S."/>
            <person name="Cheng J.F."/>
            <person name="Han C."/>
            <person name="Tapia R."/>
            <person name="Goodwin L.A."/>
            <person name="Pitluck S."/>
            <person name="Liolios K."/>
            <person name="Pagani I."/>
            <person name="Ivanova N."/>
            <person name="Mikhailova N."/>
            <person name="Pati A."/>
            <person name="Palaniappan K."/>
            <person name="Land M."/>
            <person name="Pan C."/>
            <person name="Rohde M."/>
            <person name="Pukall R."/>
            <person name="Goker M."/>
            <person name="Detter J.C."/>
            <person name="Woyke T."/>
            <person name="Bristow J."/>
            <person name="Eisen J.A."/>
            <person name="Markowitz V."/>
            <person name="Hugenholtz P."/>
            <person name="Kyrpides N.C."/>
            <person name="Klenk H.P."/>
            <person name="Mavromatis K."/>
        </authorList>
    </citation>
    <scope>NUCLEOTIDE SEQUENCE [LARGE SCALE GENOMIC DNA]</scope>
    <source>
        <strain evidence="4">ATCC 700253 / DSM 10332 / NAL</strain>
    </source>
</reference>
<dbReference type="GO" id="GO:0003676">
    <property type="term" value="F:nucleic acid binding"/>
    <property type="evidence" value="ECO:0007669"/>
    <property type="project" value="InterPro"/>
</dbReference>
<evidence type="ECO:0000256" key="1">
    <source>
        <dbReference type="ARBA" id="ARBA00002286"/>
    </source>
</evidence>
<dbReference type="InterPro" id="IPR012337">
    <property type="entry name" value="RNaseH-like_sf"/>
</dbReference>
<organism evidence="3 4">
    <name type="scientific">Sulfobacillus acidophilus (strain ATCC 700253 / DSM 10332 / NAL)</name>
    <dbReference type="NCBI Taxonomy" id="679936"/>
    <lineage>
        <taxon>Bacteria</taxon>
        <taxon>Bacillati</taxon>
        <taxon>Bacillota</taxon>
        <taxon>Clostridia</taxon>
        <taxon>Eubacteriales</taxon>
        <taxon>Clostridiales Family XVII. Incertae Sedis</taxon>
        <taxon>Sulfobacillus</taxon>
    </lineage>
</organism>
<gene>
    <name evidence="3" type="ordered locus">Sulac_0563</name>
</gene>
<dbReference type="PANTHER" id="PTHR46889:SF4">
    <property type="entry name" value="TRANSPOSASE INSO FOR INSERTION SEQUENCE ELEMENT IS911B-RELATED"/>
    <property type="match status" value="1"/>
</dbReference>
<dbReference type="Pfam" id="PF13276">
    <property type="entry name" value="HTH_21"/>
    <property type="match status" value="1"/>
</dbReference>
<dbReference type="Gene3D" id="3.30.420.10">
    <property type="entry name" value="Ribonuclease H-like superfamily/Ribonuclease H"/>
    <property type="match status" value="1"/>
</dbReference>
<dbReference type="InterPro" id="IPR001584">
    <property type="entry name" value="Integrase_cat-core"/>
</dbReference>
<dbReference type="SUPFAM" id="SSF53098">
    <property type="entry name" value="Ribonuclease H-like"/>
    <property type="match status" value="1"/>
</dbReference>
<dbReference type="PROSITE" id="PS50994">
    <property type="entry name" value="INTEGRASE"/>
    <property type="match status" value="1"/>
</dbReference>
<evidence type="ECO:0000313" key="4">
    <source>
        <dbReference type="Proteomes" id="UP000005439"/>
    </source>
</evidence>
<dbReference type="EMBL" id="CP003179">
    <property type="protein sequence ID" value="AEW04097.1"/>
    <property type="molecule type" value="Genomic_DNA"/>
</dbReference>
<accession>G8TZC8</accession>
<dbReference type="PANTHER" id="PTHR46889">
    <property type="entry name" value="TRANSPOSASE INSF FOR INSERTION SEQUENCE IS3B-RELATED"/>
    <property type="match status" value="1"/>
</dbReference>
<dbReference type="HOGENOM" id="CLU_027402_31_2_9"/>
<dbReference type="InterPro" id="IPR025948">
    <property type="entry name" value="HTH-like_dom"/>
</dbReference>
<dbReference type="InterPro" id="IPR036397">
    <property type="entry name" value="RNaseH_sf"/>
</dbReference>
<dbReference type="GO" id="GO:0015074">
    <property type="term" value="P:DNA integration"/>
    <property type="evidence" value="ECO:0007669"/>
    <property type="project" value="InterPro"/>
</dbReference>
<keyword evidence="4" id="KW-1185">Reference proteome</keyword>
<dbReference type="InterPro" id="IPR048020">
    <property type="entry name" value="Transpos_IS3"/>
</dbReference>
<dbReference type="Pfam" id="PF00665">
    <property type="entry name" value="rve"/>
    <property type="match status" value="1"/>
</dbReference>
<sequence>MLGVSAKHGPSGPRFTAVGRPRRGYYWTQQGTQVAEGQVLEWLSEYIASSDGPAYGYRKLTTWLRREHQVIINKKSVYRVLAEAHLLQGRRFSAAADRPVRRLAANRVVTGPNQLWETDLKYAYVTGQDRFFYLCSVMDVFDRSILSYHIGWTCTAEQALRALQRAVAQRQPHWAPGVAPVIRTDNGPQFTAQVWAAGVEAWGLVHERIPHATPNRNAHIESWHSVLEAECLGNQVFHTLAEAYEAIARWITFYNERRMHGSLQDWPPAQFYTWALKGMAPPIPPVRC</sequence>
<proteinExistence type="predicted"/>
<dbReference type="Pfam" id="PF13333">
    <property type="entry name" value="rve_2"/>
    <property type="match status" value="1"/>
</dbReference>
<evidence type="ECO:0000259" key="2">
    <source>
        <dbReference type="PROSITE" id="PS50994"/>
    </source>
</evidence>
<dbReference type="InterPro" id="IPR050900">
    <property type="entry name" value="Transposase_IS3/IS150/IS904"/>
</dbReference>
<evidence type="ECO:0000313" key="3">
    <source>
        <dbReference type="EMBL" id="AEW04097.1"/>
    </source>
</evidence>
<dbReference type="AlphaFoldDB" id="G8TZC8"/>
<dbReference type="NCBIfam" id="NF033516">
    <property type="entry name" value="transpos_IS3"/>
    <property type="match status" value="1"/>
</dbReference>